<proteinExistence type="predicted"/>
<keyword evidence="1" id="KW-0732">Signal</keyword>
<accession>A0AA39LM97</accession>
<dbReference type="AlphaFoldDB" id="A0AA39LM97"/>
<name>A0AA39LM97_9BILA</name>
<dbReference type="Gene3D" id="2.60.120.200">
    <property type="match status" value="1"/>
</dbReference>
<dbReference type="SUPFAM" id="SSF49899">
    <property type="entry name" value="Concanavalin A-like lectins/glucanases"/>
    <property type="match status" value="1"/>
</dbReference>
<reference evidence="2" key="1">
    <citation type="submission" date="2023-06" db="EMBL/GenBank/DDBJ databases">
        <title>Genomic analysis of the entomopathogenic nematode Steinernema hermaphroditum.</title>
        <authorList>
            <person name="Schwarz E.M."/>
            <person name="Heppert J.K."/>
            <person name="Baniya A."/>
            <person name="Schwartz H.T."/>
            <person name="Tan C.-H."/>
            <person name="Antoshechkin I."/>
            <person name="Sternberg P.W."/>
            <person name="Goodrich-Blair H."/>
            <person name="Dillman A.R."/>
        </authorList>
    </citation>
    <scope>NUCLEOTIDE SEQUENCE</scope>
    <source>
        <strain evidence="2">PS9179</strain>
        <tissue evidence="2">Whole animal</tissue>
    </source>
</reference>
<protein>
    <recommendedName>
        <fullName evidence="4">MAM domain-containing protein</fullName>
    </recommendedName>
</protein>
<evidence type="ECO:0000313" key="3">
    <source>
        <dbReference type="Proteomes" id="UP001175271"/>
    </source>
</evidence>
<gene>
    <name evidence="2" type="ORF">QR680_016629</name>
</gene>
<comment type="caution">
    <text evidence="2">The sequence shown here is derived from an EMBL/GenBank/DDBJ whole genome shotgun (WGS) entry which is preliminary data.</text>
</comment>
<evidence type="ECO:0000313" key="2">
    <source>
        <dbReference type="EMBL" id="KAK0402946.1"/>
    </source>
</evidence>
<feature type="signal peptide" evidence="1">
    <location>
        <begin position="1"/>
        <end position="26"/>
    </location>
</feature>
<evidence type="ECO:0000256" key="1">
    <source>
        <dbReference type="SAM" id="SignalP"/>
    </source>
</evidence>
<keyword evidence="3" id="KW-1185">Reference proteome</keyword>
<feature type="chain" id="PRO_5041228903" description="MAM domain-containing protein" evidence="1">
    <location>
        <begin position="27"/>
        <end position="442"/>
    </location>
</feature>
<sequence>MFCVYALRVFGIILGFLFGAPQRTDACSPLNLEQLAKSGISTMSGGSARILGNPTHAIGSPIPLSLTKPITDPQDLFCQDFFGCRWKNLEGFMMDDFDWIPGEGPLQPEQVKVLVGTSVVPEGSFIMAGVNQVQLPASKAVLVSDAIACQVGQGELRFMYWASPMVKIIVCAKKASKMYPDYDYCSKPIDHGSPGPAYVTIPDLGREPFQIYIRAENFVYTAPNVAGGLAIIDNIEYYGDLCFDKDNTMPTPPPFLLQDNLATDRGNLTFLSTPGPKQNSPCIVLTCSFEAGDCLDYIQASDWRVANRPMGNPLTGIRGDASKLPYNKTGSYAYVEGPKAVSRLTTRSFRLDEKAFLFFAFYKVASQPSFRVYSKMATKPHEELVFDAPKVTAESKRWFKEARMLEAGLYDYLVFEVRDLPANAYVGVDEFVLLNDKRLPYC</sequence>
<evidence type="ECO:0008006" key="4">
    <source>
        <dbReference type="Google" id="ProtNLM"/>
    </source>
</evidence>
<organism evidence="2 3">
    <name type="scientific">Steinernema hermaphroditum</name>
    <dbReference type="NCBI Taxonomy" id="289476"/>
    <lineage>
        <taxon>Eukaryota</taxon>
        <taxon>Metazoa</taxon>
        <taxon>Ecdysozoa</taxon>
        <taxon>Nematoda</taxon>
        <taxon>Chromadorea</taxon>
        <taxon>Rhabditida</taxon>
        <taxon>Tylenchina</taxon>
        <taxon>Panagrolaimomorpha</taxon>
        <taxon>Strongyloidoidea</taxon>
        <taxon>Steinernematidae</taxon>
        <taxon>Steinernema</taxon>
    </lineage>
</organism>
<dbReference type="EMBL" id="JAUCMV010000004">
    <property type="protein sequence ID" value="KAK0402946.1"/>
    <property type="molecule type" value="Genomic_DNA"/>
</dbReference>
<dbReference type="Proteomes" id="UP001175271">
    <property type="component" value="Unassembled WGS sequence"/>
</dbReference>
<dbReference type="InterPro" id="IPR013320">
    <property type="entry name" value="ConA-like_dom_sf"/>
</dbReference>